<proteinExistence type="predicted"/>
<dbReference type="CDD" id="cd12913">
    <property type="entry name" value="PDC1_MCP_like"/>
    <property type="match status" value="1"/>
</dbReference>
<protein>
    <recommendedName>
        <fullName evidence="3">Cache domain-containing protein</fullName>
    </recommendedName>
</protein>
<dbReference type="AlphaFoldDB" id="A0A556CC61"/>
<evidence type="ECO:0000313" key="1">
    <source>
        <dbReference type="EMBL" id="TSI15045.1"/>
    </source>
</evidence>
<dbReference type="EMBL" id="VLTK01000007">
    <property type="protein sequence ID" value="TSI15045.1"/>
    <property type="molecule type" value="Genomic_DNA"/>
</dbReference>
<dbReference type="RefSeq" id="WP_143923093.1">
    <property type="nucleotide sequence ID" value="NZ_VLTK01000007.1"/>
</dbReference>
<comment type="caution">
    <text evidence="1">The sequence shown here is derived from an EMBL/GenBank/DDBJ whole genome shotgun (WGS) entry which is preliminary data.</text>
</comment>
<name>A0A556CC61_BREAU</name>
<dbReference type="OrthoDB" id="8687362at2"/>
<reference evidence="1 2" key="1">
    <citation type="submission" date="2019-07" db="EMBL/GenBank/DDBJ databases">
        <title>Draft genome sequence of Brevibacterium aurantiacum XU54 isolated from Xinjiang China.</title>
        <authorList>
            <person name="Xu X."/>
        </authorList>
    </citation>
    <scope>NUCLEOTIDE SEQUENCE [LARGE SCALE GENOMIC DNA]</scope>
    <source>
        <strain evidence="1 2">XU54</strain>
    </source>
</reference>
<evidence type="ECO:0008006" key="3">
    <source>
        <dbReference type="Google" id="ProtNLM"/>
    </source>
</evidence>
<dbReference type="Gene3D" id="3.30.450.20">
    <property type="entry name" value="PAS domain"/>
    <property type="match status" value="1"/>
</dbReference>
<sequence length="238" mass="26319">MAHSQVEEVAHGLAVWVEDLLVDLERLESSLSPRLVSDFAGDPPHEVSSKTRRALGRDVADFLEEHPGLDGAGLIFQLSQLKPETARIEWWVRDEEKINRRDFILDPDSDRFYDYEYLEWFKGAFHAGTRTVAGPYIDHLGVDDYLLTMAVPCSVDGVKVGVAGIDILMNDVEAELLRILSPLSGCAVLSRHNQVLVGNSAQLSTGVRIAVMPPGYSRIPIAVDNVDLSLLYPDPQLG</sequence>
<organism evidence="1 2">
    <name type="scientific">Brevibacterium aurantiacum</name>
    <dbReference type="NCBI Taxonomy" id="273384"/>
    <lineage>
        <taxon>Bacteria</taxon>
        <taxon>Bacillati</taxon>
        <taxon>Actinomycetota</taxon>
        <taxon>Actinomycetes</taxon>
        <taxon>Micrococcales</taxon>
        <taxon>Brevibacteriaceae</taxon>
        <taxon>Brevibacterium</taxon>
    </lineage>
</organism>
<keyword evidence="2" id="KW-1185">Reference proteome</keyword>
<dbReference type="Proteomes" id="UP000316406">
    <property type="component" value="Unassembled WGS sequence"/>
</dbReference>
<evidence type="ECO:0000313" key="2">
    <source>
        <dbReference type="Proteomes" id="UP000316406"/>
    </source>
</evidence>
<gene>
    <name evidence="1" type="ORF">FO013_13535</name>
</gene>
<accession>A0A556CC61</accession>
<dbReference type="Pfam" id="PF22673">
    <property type="entry name" value="MCP-like_PDC_1"/>
    <property type="match status" value="1"/>
</dbReference>